<protein>
    <submittedName>
        <fullName evidence="1">Uncharacterized protein</fullName>
    </submittedName>
</protein>
<dbReference type="AlphaFoldDB" id="A0A8D2PFB1"/>
<evidence type="ECO:0000313" key="2">
    <source>
        <dbReference type="Proteomes" id="UP000694401"/>
    </source>
</evidence>
<dbReference type="Ensembl" id="ENSZLMT00000013346.1">
    <property type="protein sequence ID" value="ENSZLMP00000012985.1"/>
    <property type="gene ID" value="ENSZLMG00000009055.1"/>
</dbReference>
<proteinExistence type="predicted"/>
<keyword evidence="2" id="KW-1185">Reference proteome</keyword>
<dbReference type="Proteomes" id="UP000694401">
    <property type="component" value="Unassembled WGS sequence"/>
</dbReference>
<reference evidence="1" key="1">
    <citation type="submission" date="2025-08" db="UniProtKB">
        <authorList>
            <consortium name="Ensembl"/>
        </authorList>
    </citation>
    <scope>IDENTIFICATION</scope>
</reference>
<accession>A0A8D2PFB1</accession>
<sequence length="125" mass="13642">MTFGRKGCNIGAGIPSRLWPKTGGATTPPGAEIWGVFPSFGGFSPQILGFFPHNFWGFSPIFGVFPTIFRVCPNFFGVFPQILGACSDWLGHLSLIVLCALIGQGRFPASRPQRCGSRGRWFGRF</sequence>
<evidence type="ECO:0000313" key="1">
    <source>
        <dbReference type="Ensembl" id="ENSZLMP00000012985.1"/>
    </source>
</evidence>
<organism evidence="1 2">
    <name type="scientific">Zosterops lateralis melanops</name>
    <dbReference type="NCBI Taxonomy" id="1220523"/>
    <lineage>
        <taxon>Eukaryota</taxon>
        <taxon>Metazoa</taxon>
        <taxon>Chordata</taxon>
        <taxon>Craniata</taxon>
        <taxon>Vertebrata</taxon>
        <taxon>Euteleostomi</taxon>
        <taxon>Archelosauria</taxon>
        <taxon>Archosauria</taxon>
        <taxon>Dinosauria</taxon>
        <taxon>Saurischia</taxon>
        <taxon>Theropoda</taxon>
        <taxon>Coelurosauria</taxon>
        <taxon>Aves</taxon>
        <taxon>Neognathae</taxon>
        <taxon>Neoaves</taxon>
        <taxon>Telluraves</taxon>
        <taxon>Australaves</taxon>
        <taxon>Passeriformes</taxon>
        <taxon>Sylvioidea</taxon>
        <taxon>Zosteropidae</taxon>
        <taxon>Zosterops</taxon>
    </lineage>
</organism>
<reference evidence="1" key="2">
    <citation type="submission" date="2025-09" db="UniProtKB">
        <authorList>
            <consortium name="Ensembl"/>
        </authorList>
    </citation>
    <scope>IDENTIFICATION</scope>
</reference>
<name>A0A8D2PFB1_ZOSLA</name>